<evidence type="ECO:0000313" key="4">
    <source>
        <dbReference type="Proteomes" id="UP000286100"/>
    </source>
</evidence>
<dbReference type="InterPro" id="IPR007607">
    <property type="entry name" value="BacA/B"/>
</dbReference>
<comment type="similarity">
    <text evidence="1">Belongs to the bactofilin family.</text>
</comment>
<reference evidence="3 4" key="1">
    <citation type="submission" date="2018-09" db="EMBL/GenBank/DDBJ databases">
        <authorList>
            <person name="Zhu H."/>
        </authorList>
    </citation>
    <scope>NUCLEOTIDE SEQUENCE [LARGE SCALE GENOMIC DNA]</scope>
    <source>
        <strain evidence="3 4">K2R01-6</strain>
    </source>
</reference>
<dbReference type="EMBL" id="QYUM01000003">
    <property type="protein sequence ID" value="RJF90484.1"/>
    <property type="molecule type" value="Genomic_DNA"/>
</dbReference>
<dbReference type="AlphaFoldDB" id="A0A418WKB5"/>
<dbReference type="OrthoDB" id="5738271at2"/>
<gene>
    <name evidence="3" type="ORF">D3876_09610</name>
</gene>
<dbReference type="PANTHER" id="PTHR35024">
    <property type="entry name" value="HYPOTHETICAL CYTOSOLIC PROTEIN"/>
    <property type="match status" value="1"/>
</dbReference>
<organism evidence="3 4">
    <name type="scientific">Sphingomonas cavernae</name>
    <dbReference type="NCBI Taxonomy" id="2320861"/>
    <lineage>
        <taxon>Bacteria</taxon>
        <taxon>Pseudomonadati</taxon>
        <taxon>Pseudomonadota</taxon>
        <taxon>Alphaproteobacteria</taxon>
        <taxon>Sphingomonadales</taxon>
        <taxon>Sphingomonadaceae</taxon>
        <taxon>Sphingomonas</taxon>
    </lineage>
</organism>
<evidence type="ECO:0000256" key="1">
    <source>
        <dbReference type="ARBA" id="ARBA00044755"/>
    </source>
</evidence>
<proteinExistence type="inferred from homology"/>
<accession>A0A418WKB5</accession>
<evidence type="ECO:0000256" key="2">
    <source>
        <dbReference type="SAM" id="MobiDB-lite"/>
    </source>
</evidence>
<dbReference type="Proteomes" id="UP000286100">
    <property type="component" value="Unassembled WGS sequence"/>
</dbReference>
<name>A0A418WKB5_9SPHN</name>
<dbReference type="Pfam" id="PF04519">
    <property type="entry name" value="Bactofilin"/>
    <property type="match status" value="1"/>
</dbReference>
<dbReference type="PANTHER" id="PTHR35024:SF4">
    <property type="entry name" value="POLYMER-FORMING CYTOSKELETAL PROTEIN"/>
    <property type="match status" value="1"/>
</dbReference>
<protein>
    <submittedName>
        <fullName evidence="3">Polymer-forming cytoskeletal protein</fullName>
    </submittedName>
</protein>
<keyword evidence="4" id="KW-1185">Reference proteome</keyword>
<evidence type="ECO:0000313" key="3">
    <source>
        <dbReference type="EMBL" id="RJF90484.1"/>
    </source>
</evidence>
<feature type="compositionally biased region" description="Polar residues" evidence="2">
    <location>
        <begin position="1"/>
        <end position="17"/>
    </location>
</feature>
<comment type="caution">
    <text evidence="3">The sequence shown here is derived from an EMBL/GenBank/DDBJ whole genome shotgun (WGS) entry which is preliminary data.</text>
</comment>
<feature type="region of interest" description="Disordered" evidence="2">
    <location>
        <begin position="1"/>
        <end position="21"/>
    </location>
</feature>
<sequence length="152" mass="15172">MFSKSKTASKSGSQSPSPVAKGSAARSAATFSVIGADVVVTGNINATVDLHIDGSVEGDIACAAVIQGEGSRITGSIVADSARLSGMVDGSITARELIIARTAHVTGDIAYESISIETGGVVEGRFTVRGGAALLTSEHESQLKLVSAAPAA</sequence>